<feature type="transmembrane region" description="Helical" evidence="1">
    <location>
        <begin position="37"/>
        <end position="56"/>
    </location>
</feature>
<accession>A0ABU3TK75</accession>
<dbReference type="Proteomes" id="UP001250698">
    <property type="component" value="Unassembled WGS sequence"/>
</dbReference>
<protein>
    <recommendedName>
        <fullName evidence="4">YcxB family protein</fullName>
    </recommendedName>
</protein>
<evidence type="ECO:0000313" key="3">
    <source>
        <dbReference type="Proteomes" id="UP001250698"/>
    </source>
</evidence>
<evidence type="ECO:0008006" key="4">
    <source>
        <dbReference type="Google" id="ProtNLM"/>
    </source>
</evidence>
<dbReference type="EMBL" id="JAWDJT010000010">
    <property type="protein sequence ID" value="MDU0371777.1"/>
    <property type="molecule type" value="Genomic_DNA"/>
</dbReference>
<organism evidence="2 3">
    <name type="scientific">Hymenobacter endophyticus</name>
    <dbReference type="NCBI Taxonomy" id="3076335"/>
    <lineage>
        <taxon>Bacteria</taxon>
        <taxon>Pseudomonadati</taxon>
        <taxon>Bacteroidota</taxon>
        <taxon>Cytophagia</taxon>
        <taxon>Cytophagales</taxon>
        <taxon>Hymenobacteraceae</taxon>
        <taxon>Hymenobacter</taxon>
    </lineage>
</organism>
<keyword evidence="1" id="KW-1133">Transmembrane helix</keyword>
<sequence length="177" mass="20091">MKPTPITLSATSLTTDDYVALNFRLWQLQPATRGIKWRLGLLILLLSLSVGLDVLQNGRLEHVFVVIFLGVLVVCAFSLPLLTRYQLRRGYARNPMPAPSISYLLTDTEVIQQSPLGTFPVQWPKIQRAMWVGHNWLLLYPNELGSYYLDMRRLQPPATPAEVAALLTRHNIAQQQL</sequence>
<comment type="caution">
    <text evidence="2">The sequence shown here is derived from an EMBL/GenBank/DDBJ whole genome shotgun (WGS) entry which is preliminary data.</text>
</comment>
<evidence type="ECO:0000256" key="1">
    <source>
        <dbReference type="SAM" id="Phobius"/>
    </source>
</evidence>
<reference evidence="2 3" key="1">
    <citation type="submission" date="2023-10" db="EMBL/GenBank/DDBJ databases">
        <title>Hymenobacter endophyticus sp. nov., an isolate from the leaf tissues of wheat.</title>
        <authorList>
            <person name="Dai Y."/>
        </authorList>
    </citation>
    <scope>NUCLEOTIDE SEQUENCE [LARGE SCALE GENOMIC DNA]</scope>
    <source>
        <strain evidence="2 3">ZK17L-C2</strain>
    </source>
</reference>
<evidence type="ECO:0000313" key="2">
    <source>
        <dbReference type="EMBL" id="MDU0371777.1"/>
    </source>
</evidence>
<proteinExistence type="predicted"/>
<keyword evidence="1" id="KW-0812">Transmembrane</keyword>
<name>A0ABU3TK75_9BACT</name>
<keyword evidence="1" id="KW-0472">Membrane</keyword>
<gene>
    <name evidence="2" type="ORF">ROI90_15335</name>
</gene>
<dbReference type="RefSeq" id="WP_315999236.1">
    <property type="nucleotide sequence ID" value="NZ_JAWDJT010000010.1"/>
</dbReference>
<feature type="transmembrane region" description="Helical" evidence="1">
    <location>
        <begin position="62"/>
        <end position="83"/>
    </location>
</feature>
<keyword evidence="3" id="KW-1185">Reference proteome</keyword>